<evidence type="ECO:0000256" key="1">
    <source>
        <dbReference type="ARBA" id="ARBA00004370"/>
    </source>
</evidence>
<reference evidence="6" key="1">
    <citation type="journal article" date="2016" name="Proc. Natl. Acad. Sci. U.S.A.">
        <title>Lipid metabolic changes in an early divergent fungus govern the establishment of a mutualistic symbiosis with endobacteria.</title>
        <authorList>
            <person name="Lastovetsky O.A."/>
            <person name="Gaspar M.L."/>
            <person name="Mondo S.J."/>
            <person name="LaButti K.M."/>
            <person name="Sandor L."/>
            <person name="Grigoriev I.V."/>
            <person name="Henry S.A."/>
            <person name="Pawlowska T.E."/>
        </authorList>
    </citation>
    <scope>NUCLEOTIDE SEQUENCE [LARGE SCALE GENOMIC DNA]</scope>
    <source>
        <strain evidence="6">ATCC 52814</strain>
    </source>
</reference>
<accession>A0A1X0QN16</accession>
<dbReference type="GO" id="GO:0006904">
    <property type="term" value="P:vesicle docking involved in exocytosis"/>
    <property type="evidence" value="ECO:0007669"/>
    <property type="project" value="TreeGrafter"/>
</dbReference>
<dbReference type="GO" id="GO:0048284">
    <property type="term" value="P:organelle fusion"/>
    <property type="evidence" value="ECO:0007669"/>
    <property type="project" value="TreeGrafter"/>
</dbReference>
<protein>
    <submittedName>
        <fullName evidence="6">Uncharacterized protein</fullName>
    </submittedName>
</protein>
<keyword evidence="2" id="KW-0479">Metal-binding</keyword>
<proteinExistence type="predicted"/>
<dbReference type="EMBL" id="KV922178">
    <property type="protein sequence ID" value="ORE01144.1"/>
    <property type="molecule type" value="Genomic_DNA"/>
</dbReference>
<dbReference type="GO" id="GO:0007033">
    <property type="term" value="P:vacuole organization"/>
    <property type="evidence" value="ECO:0007669"/>
    <property type="project" value="TreeGrafter"/>
</dbReference>
<evidence type="ECO:0000256" key="2">
    <source>
        <dbReference type="ARBA" id="ARBA00022723"/>
    </source>
</evidence>
<dbReference type="GO" id="GO:0030897">
    <property type="term" value="C:HOPS complex"/>
    <property type="evidence" value="ECO:0007669"/>
    <property type="project" value="TreeGrafter"/>
</dbReference>
<evidence type="ECO:0000256" key="3">
    <source>
        <dbReference type="ARBA" id="ARBA00022771"/>
    </source>
</evidence>
<gene>
    <name evidence="6" type="ORF">BCV72DRAFT_310311</name>
</gene>
<evidence type="ECO:0000256" key="4">
    <source>
        <dbReference type="ARBA" id="ARBA00022833"/>
    </source>
</evidence>
<dbReference type="AlphaFoldDB" id="A0A1X0QN16"/>
<sequence>MKHIDEKDLLPPIQVVQALSRSNVASIGLIKDYIGKKIEYERKELKQNDELIESYRHETEKRRKEIEELKTRYDQYSLVSSL</sequence>
<organism evidence="6">
    <name type="scientific">Rhizopus microsporus var. microsporus</name>
    <dbReference type="NCBI Taxonomy" id="86635"/>
    <lineage>
        <taxon>Eukaryota</taxon>
        <taxon>Fungi</taxon>
        <taxon>Fungi incertae sedis</taxon>
        <taxon>Mucoromycota</taxon>
        <taxon>Mucoromycotina</taxon>
        <taxon>Mucoromycetes</taxon>
        <taxon>Mucorales</taxon>
        <taxon>Mucorineae</taxon>
        <taxon>Rhizopodaceae</taxon>
        <taxon>Rhizopus</taxon>
    </lineage>
</organism>
<evidence type="ECO:0000313" key="6">
    <source>
        <dbReference type="EMBL" id="ORE01144.1"/>
    </source>
</evidence>
<keyword evidence="3" id="KW-0863">Zinc-finger</keyword>
<comment type="subcellular location">
    <subcellularLocation>
        <location evidence="1">Membrane</location>
    </subcellularLocation>
</comment>
<evidence type="ECO:0000256" key="5">
    <source>
        <dbReference type="ARBA" id="ARBA00023136"/>
    </source>
</evidence>
<dbReference type="Proteomes" id="UP000242414">
    <property type="component" value="Unassembled WGS sequence"/>
</dbReference>
<dbReference type="PANTHER" id="PTHR23323:SF24">
    <property type="entry name" value="VACUOLAR PROTEIN SORTING-ASSOCIATED PROTEIN 11 HOMOLOG"/>
    <property type="match status" value="1"/>
</dbReference>
<dbReference type="PANTHER" id="PTHR23323">
    <property type="entry name" value="VACUOLAR PROTEIN SORTING-ASSOCIATED PROTEIN"/>
    <property type="match status" value="1"/>
</dbReference>
<dbReference type="GO" id="GO:0005768">
    <property type="term" value="C:endosome"/>
    <property type="evidence" value="ECO:0007669"/>
    <property type="project" value="TreeGrafter"/>
</dbReference>
<dbReference type="GO" id="GO:0030674">
    <property type="term" value="F:protein-macromolecule adaptor activity"/>
    <property type="evidence" value="ECO:0007669"/>
    <property type="project" value="TreeGrafter"/>
</dbReference>
<name>A0A1X0QN16_RHIZD</name>
<dbReference type="GO" id="GO:0007032">
    <property type="term" value="P:endosome organization"/>
    <property type="evidence" value="ECO:0007669"/>
    <property type="project" value="TreeGrafter"/>
</dbReference>
<keyword evidence="4" id="KW-0862">Zinc</keyword>
<dbReference type="VEuPathDB" id="FungiDB:BCV72DRAFT_310311"/>
<keyword evidence="5" id="KW-0472">Membrane</keyword>
<dbReference type="GO" id="GO:0008270">
    <property type="term" value="F:zinc ion binding"/>
    <property type="evidence" value="ECO:0007669"/>
    <property type="project" value="UniProtKB-KW"/>
</dbReference>